<dbReference type="Proteomes" id="UP000094444">
    <property type="component" value="Unassembled WGS sequence"/>
</dbReference>
<dbReference type="InParanoid" id="A0A2P5HU06"/>
<evidence type="ECO:0000313" key="3">
    <source>
        <dbReference type="EMBL" id="POS73716.1"/>
    </source>
</evidence>
<dbReference type="PRINTS" id="PR01543">
    <property type="entry name" value="ANATRNSFRASE"/>
</dbReference>
<dbReference type="InterPro" id="IPR053710">
    <property type="entry name" value="Arylamine_NAT_domain_sf"/>
</dbReference>
<dbReference type="STRING" id="158607.A0A2P5HU06"/>
<dbReference type="OrthoDB" id="10260017at2759"/>
<evidence type="ECO:0000256" key="2">
    <source>
        <dbReference type="RuleBase" id="RU003452"/>
    </source>
</evidence>
<keyword evidence="4" id="KW-1185">Reference proteome</keyword>
<organism evidence="3 4">
    <name type="scientific">Diaporthe helianthi</name>
    <dbReference type="NCBI Taxonomy" id="158607"/>
    <lineage>
        <taxon>Eukaryota</taxon>
        <taxon>Fungi</taxon>
        <taxon>Dikarya</taxon>
        <taxon>Ascomycota</taxon>
        <taxon>Pezizomycotina</taxon>
        <taxon>Sordariomycetes</taxon>
        <taxon>Sordariomycetidae</taxon>
        <taxon>Diaporthales</taxon>
        <taxon>Diaporthaceae</taxon>
        <taxon>Diaporthe</taxon>
    </lineage>
</organism>
<keyword evidence="2" id="KW-0012">Acyltransferase</keyword>
<evidence type="ECO:0000313" key="4">
    <source>
        <dbReference type="Proteomes" id="UP000094444"/>
    </source>
</evidence>
<dbReference type="InterPro" id="IPR038765">
    <property type="entry name" value="Papain-like_cys_pep_sf"/>
</dbReference>
<dbReference type="AlphaFoldDB" id="A0A2P5HU06"/>
<dbReference type="PANTHER" id="PTHR11786">
    <property type="entry name" value="N-HYDROXYARYLAMINE O-ACETYLTRANSFERASE"/>
    <property type="match status" value="1"/>
</dbReference>
<dbReference type="GO" id="GO:0016407">
    <property type="term" value="F:acetyltransferase activity"/>
    <property type="evidence" value="ECO:0007669"/>
    <property type="project" value="InterPro"/>
</dbReference>
<dbReference type="SUPFAM" id="SSF54001">
    <property type="entry name" value="Cysteine proteinases"/>
    <property type="match status" value="1"/>
</dbReference>
<dbReference type="PANTHER" id="PTHR11786:SF0">
    <property type="entry name" value="ARYLAMINE N-ACETYLTRANSFERASE 4-RELATED"/>
    <property type="match status" value="1"/>
</dbReference>
<comment type="caution">
    <text evidence="3">The sequence shown here is derived from an EMBL/GenBank/DDBJ whole genome shotgun (WGS) entry which is preliminary data.</text>
</comment>
<dbReference type="InterPro" id="IPR001447">
    <property type="entry name" value="Arylamine_N-AcTrfase"/>
</dbReference>
<protein>
    <submittedName>
        <fullName evidence="3">Uncharacterized protein</fullName>
    </submittedName>
</protein>
<keyword evidence="2" id="KW-0808">Transferase</keyword>
<dbReference type="Pfam" id="PF00797">
    <property type="entry name" value="Acetyltransf_2"/>
    <property type="match status" value="1"/>
</dbReference>
<proteinExistence type="inferred from homology"/>
<gene>
    <name evidence="3" type="ORF">DHEL01_v207885</name>
</gene>
<comment type="similarity">
    <text evidence="1 2">Belongs to the arylamine N-acetyltransferase family.</text>
</comment>
<sequence>MGSVGVTASFSKDQLSKYFDHIRLPQKYRQDNVPRDLSLLTALHIHQIAAIPYENLLLHYSQHKTVDLNPQALYTKFVQNGRNRGGYCMEGSLFFLHVLRSLGFEAYPTGVRIRLREDGIPKGEYVGMTHMALIVELPDGDECDKYVCDVAFGGDGPTAPMPLKAGAITKNLGSQEVRFVRERVPGARRHEFWVYQYRNSAAKPWNSFYVFNDTEFLDVDFNVINFFTSQSGSFQNFTVMLVKFLLGQDEETGEGKIVGKIMLVNDTVKRNMGGKTEVVQVCTTEAERVSALKTWFGITLTDEEVAGIKGSATELKDVEVIAA</sequence>
<dbReference type="EMBL" id="MAVT02000746">
    <property type="protein sequence ID" value="POS73716.1"/>
    <property type="molecule type" value="Genomic_DNA"/>
</dbReference>
<reference evidence="3" key="1">
    <citation type="submission" date="2017-09" db="EMBL/GenBank/DDBJ databases">
        <title>Polyketide synthases of a Diaporthe helianthi virulent isolate.</title>
        <authorList>
            <person name="Baroncelli R."/>
        </authorList>
    </citation>
    <scope>NUCLEOTIDE SEQUENCE [LARGE SCALE GENOMIC DNA]</scope>
    <source>
        <strain evidence="3">7/96</strain>
    </source>
</reference>
<dbReference type="Gene3D" id="3.30.2140.20">
    <property type="match status" value="1"/>
</dbReference>
<name>A0A2P5HU06_DIAHE</name>
<evidence type="ECO:0000256" key="1">
    <source>
        <dbReference type="ARBA" id="ARBA00006547"/>
    </source>
</evidence>
<accession>A0A2P5HU06</accession>